<proteinExistence type="predicted"/>
<evidence type="ECO:0000313" key="3">
    <source>
        <dbReference type="Proteomes" id="UP001597145"/>
    </source>
</evidence>
<comment type="caution">
    <text evidence="2">The sequence shown here is derived from an EMBL/GenBank/DDBJ whole genome shotgun (WGS) entry which is preliminary data.</text>
</comment>
<dbReference type="PANTHER" id="PTHR37539:SF1">
    <property type="entry name" value="ER-BOUND OXYGENASE MPAB_MPAB'_RUBBER OXYGENASE CATALYTIC DOMAIN-CONTAINING PROTEIN"/>
    <property type="match status" value="1"/>
</dbReference>
<evidence type="ECO:0000313" key="2">
    <source>
        <dbReference type="EMBL" id="MFD1530267.1"/>
    </source>
</evidence>
<name>A0ABW4FIW9_9PSEU</name>
<dbReference type="PANTHER" id="PTHR37539">
    <property type="entry name" value="SECRETED PROTEIN-RELATED"/>
    <property type="match status" value="1"/>
</dbReference>
<dbReference type="RefSeq" id="WP_343977180.1">
    <property type="nucleotide sequence ID" value="NZ_BAAAJG010000008.1"/>
</dbReference>
<dbReference type="EC" id="1.-.-.-" evidence="2"/>
<protein>
    <submittedName>
        <fullName evidence="2">Oxygenase MpaB family protein</fullName>
        <ecNumber evidence="2">1.-.-.-</ecNumber>
    </submittedName>
</protein>
<accession>A0ABW4FIW9</accession>
<dbReference type="InterPro" id="IPR018713">
    <property type="entry name" value="MPAB/Lcp_cat_dom"/>
</dbReference>
<keyword evidence="2" id="KW-0560">Oxidoreductase</keyword>
<dbReference type="GO" id="GO:0016491">
    <property type="term" value="F:oxidoreductase activity"/>
    <property type="evidence" value="ECO:0007669"/>
    <property type="project" value="UniProtKB-KW"/>
</dbReference>
<reference evidence="3" key="1">
    <citation type="journal article" date="2019" name="Int. J. Syst. Evol. Microbiol.">
        <title>The Global Catalogue of Microorganisms (GCM) 10K type strain sequencing project: providing services to taxonomists for standard genome sequencing and annotation.</title>
        <authorList>
            <consortium name="The Broad Institute Genomics Platform"/>
            <consortium name="The Broad Institute Genome Sequencing Center for Infectious Disease"/>
            <person name="Wu L."/>
            <person name="Ma J."/>
        </authorList>
    </citation>
    <scope>NUCLEOTIDE SEQUENCE [LARGE SCALE GENOMIC DNA]</scope>
    <source>
        <strain evidence="3">JCM 12165</strain>
    </source>
</reference>
<feature type="domain" description="ER-bound oxygenase mpaB/mpaB'/Rubber oxygenase catalytic" evidence="1">
    <location>
        <begin position="117"/>
        <end position="350"/>
    </location>
</feature>
<dbReference type="Pfam" id="PF09995">
    <property type="entry name" value="MPAB_Lcp_cat"/>
    <property type="match status" value="1"/>
</dbReference>
<gene>
    <name evidence="2" type="ORF">ACFSCY_12515</name>
</gene>
<sequence>MGTVSPASTAWPHERSTRSAVLAQFGEARTDLAGWALTTGDPLADAVVAEIHAGGGPVRSALTTAIRDGLAAVTDPPPAVAALLTQTEATPAYADDALLDAGCRPYFSSHPASRMIALSAGALVRTYSSPSIAAVLHTTGRLVEAADRRLLETGMWLNAAMLPGGLRRGAAGYVATLQVRMMHAHIRRHARARGFDEAAHGAPINQIDLARTWMDFTVTSYRAEQAMGFDRTPSEVAAAYRYWWHLAHLLGLDPRLTDGVSSHEQAAGVDALLQAVTGPASPVSAALADASLASIARSLHEVVGVPVRIGRPALDALTRRFHGHGLGDDLGLPRATAADALLGPAIAAVRWDHRRRRADPDAWRRVHETGMAAARGLLEQPGEPPAFRTA</sequence>
<dbReference type="InterPro" id="IPR037473">
    <property type="entry name" value="Lcp-like"/>
</dbReference>
<dbReference type="Proteomes" id="UP001597145">
    <property type="component" value="Unassembled WGS sequence"/>
</dbReference>
<organism evidence="2 3">
    <name type="scientific">Pseudonocardia aurantiaca</name>
    <dbReference type="NCBI Taxonomy" id="75290"/>
    <lineage>
        <taxon>Bacteria</taxon>
        <taxon>Bacillati</taxon>
        <taxon>Actinomycetota</taxon>
        <taxon>Actinomycetes</taxon>
        <taxon>Pseudonocardiales</taxon>
        <taxon>Pseudonocardiaceae</taxon>
        <taxon>Pseudonocardia</taxon>
    </lineage>
</organism>
<keyword evidence="3" id="KW-1185">Reference proteome</keyword>
<evidence type="ECO:0000259" key="1">
    <source>
        <dbReference type="Pfam" id="PF09995"/>
    </source>
</evidence>
<dbReference type="EMBL" id="JBHUCP010000007">
    <property type="protein sequence ID" value="MFD1530267.1"/>
    <property type="molecule type" value="Genomic_DNA"/>
</dbReference>